<accession>A0AAW7K0U4</accession>
<protein>
    <recommendedName>
        <fullName evidence="1">Cyanophage baseplate Pam3 plug gp18 domain-containing protein</fullName>
    </recommendedName>
</protein>
<comment type="caution">
    <text evidence="3">The sequence shown here is derived from an EMBL/GenBank/DDBJ whole genome shotgun (WGS) entry which is preliminary data.</text>
</comment>
<name>A0AAW7K0U4_9GAMM</name>
<sequence length="102" mass="11782">MNVITLENKKSQSVFVTLDGQSCLIRLIQRDSFMYMDLTVGGNPIMQGVPCLYANKIVRYKYLGFRGDLFFLDNEGKNDPVWNGLTDRYPLYYITEAELELV</sequence>
<evidence type="ECO:0000313" key="2">
    <source>
        <dbReference type="EMBL" id="CNF28567.1"/>
    </source>
</evidence>
<keyword evidence="4" id="KW-1185">Reference proteome</keyword>
<dbReference type="EMBL" id="JAUEHU010000012">
    <property type="protein sequence ID" value="MDN0088326.1"/>
    <property type="molecule type" value="Genomic_DNA"/>
</dbReference>
<evidence type="ECO:0000313" key="3">
    <source>
        <dbReference type="EMBL" id="MDN0088326.1"/>
    </source>
</evidence>
<evidence type="ECO:0000259" key="1">
    <source>
        <dbReference type="Pfam" id="PF22479"/>
    </source>
</evidence>
<dbReference type="Pfam" id="PF22479">
    <property type="entry name" value="Pam3_gp18"/>
    <property type="match status" value="1"/>
</dbReference>
<dbReference type="AlphaFoldDB" id="A0AAW7K0U4"/>
<organism evidence="3 5">
    <name type="scientific">Yersinia nurmii</name>
    <dbReference type="NCBI Taxonomy" id="685706"/>
    <lineage>
        <taxon>Bacteria</taxon>
        <taxon>Pseudomonadati</taxon>
        <taxon>Pseudomonadota</taxon>
        <taxon>Gammaproteobacteria</taxon>
        <taxon>Enterobacterales</taxon>
        <taxon>Yersiniaceae</taxon>
        <taxon>Yersinia</taxon>
    </lineage>
</organism>
<dbReference type="RefSeq" id="WP_049602388.1">
    <property type="nucleotide sequence ID" value="NZ_CPYD01000024.1"/>
</dbReference>
<dbReference type="Proteomes" id="UP001167864">
    <property type="component" value="Unassembled WGS sequence"/>
</dbReference>
<dbReference type="Proteomes" id="UP000040578">
    <property type="component" value="Unassembled WGS sequence"/>
</dbReference>
<dbReference type="InterPro" id="IPR054252">
    <property type="entry name" value="Pam3_gp18"/>
</dbReference>
<evidence type="ECO:0000313" key="4">
    <source>
        <dbReference type="Proteomes" id="UP000040578"/>
    </source>
</evidence>
<gene>
    <name evidence="2" type="ORF">ERS137967_03733</name>
    <name evidence="3" type="ORF">QVN42_13225</name>
</gene>
<feature type="domain" description="Cyanophage baseplate Pam3 plug gp18" evidence="1">
    <location>
        <begin position="1"/>
        <end position="96"/>
    </location>
</feature>
<reference evidence="2 4" key="1">
    <citation type="submission" date="2015-03" db="EMBL/GenBank/DDBJ databases">
        <authorList>
            <consortium name="Pathogen Informatics"/>
            <person name="Murphy D."/>
        </authorList>
    </citation>
    <scope>NUCLEOTIDE SEQUENCE [LARGE SCALE GENOMIC DNA]</scope>
    <source>
        <strain evidence="4">type strain: CIP110231</strain>
        <strain evidence="2">Type strain: CIP110231</strain>
    </source>
</reference>
<evidence type="ECO:0000313" key="5">
    <source>
        <dbReference type="Proteomes" id="UP001167864"/>
    </source>
</evidence>
<reference evidence="3" key="2">
    <citation type="submission" date="2023-06" db="EMBL/GenBank/DDBJ databases">
        <authorList>
            <person name="Polev D.E."/>
            <person name="Saitova A.T."/>
            <person name="Bogumilchik E.A."/>
            <person name="Kokorina G.I."/>
            <person name="Voskresenskaia E.A."/>
        </authorList>
    </citation>
    <scope>NUCLEOTIDE SEQUENCE</scope>
    <source>
        <strain evidence="3">2145 StPb PI</strain>
    </source>
</reference>
<proteinExistence type="predicted"/>
<dbReference type="EMBL" id="CPYD01000024">
    <property type="protein sequence ID" value="CNF28567.1"/>
    <property type="molecule type" value="Genomic_DNA"/>
</dbReference>